<dbReference type="Pfam" id="PF05821">
    <property type="entry name" value="NDUF_B8"/>
    <property type="match status" value="1"/>
</dbReference>
<dbReference type="GO" id="GO:0005739">
    <property type="term" value="C:mitochondrion"/>
    <property type="evidence" value="ECO:0007669"/>
    <property type="project" value="InterPro"/>
</dbReference>
<name>A0AAE0M640_9PEZI</name>
<evidence type="ECO:0000313" key="2">
    <source>
        <dbReference type="EMBL" id="KAK3319953.1"/>
    </source>
</evidence>
<dbReference type="EMBL" id="JAUEPO010000006">
    <property type="protein sequence ID" value="KAK3319953.1"/>
    <property type="molecule type" value="Genomic_DNA"/>
</dbReference>
<comment type="caution">
    <text evidence="2">The sequence shown here is derived from an EMBL/GenBank/DDBJ whole genome shotgun (WGS) entry which is preliminary data.</text>
</comment>
<evidence type="ECO:0000256" key="1">
    <source>
        <dbReference type="SAM" id="MobiDB-lite"/>
    </source>
</evidence>
<feature type="compositionally biased region" description="Polar residues" evidence="1">
    <location>
        <begin position="554"/>
        <end position="568"/>
    </location>
</feature>
<evidence type="ECO:0000313" key="3">
    <source>
        <dbReference type="Proteomes" id="UP001286456"/>
    </source>
</evidence>
<reference evidence="2" key="2">
    <citation type="submission" date="2023-06" db="EMBL/GenBank/DDBJ databases">
        <authorList>
            <consortium name="Lawrence Berkeley National Laboratory"/>
            <person name="Haridas S."/>
            <person name="Hensen N."/>
            <person name="Bonometti L."/>
            <person name="Westerberg I."/>
            <person name="Brannstrom I.O."/>
            <person name="Guillou S."/>
            <person name="Cros-Aarteil S."/>
            <person name="Calhoun S."/>
            <person name="Kuo A."/>
            <person name="Mondo S."/>
            <person name="Pangilinan J."/>
            <person name="Riley R."/>
            <person name="Labutti K."/>
            <person name="Andreopoulos B."/>
            <person name="Lipzen A."/>
            <person name="Chen C."/>
            <person name="Yanf M."/>
            <person name="Daum C."/>
            <person name="Ng V."/>
            <person name="Clum A."/>
            <person name="Steindorff A."/>
            <person name="Ohm R."/>
            <person name="Martin F."/>
            <person name="Silar P."/>
            <person name="Natvig D."/>
            <person name="Lalanne C."/>
            <person name="Gautier V."/>
            <person name="Ament-Velasquez S.L."/>
            <person name="Kruys A."/>
            <person name="Hutchinson M.I."/>
            <person name="Powell A.J."/>
            <person name="Barry K."/>
            <person name="Miller A.N."/>
            <person name="Grigoriev I.V."/>
            <person name="Debuchy R."/>
            <person name="Gladieux P."/>
            <person name="Thoren M.H."/>
            <person name="Johannesson H."/>
        </authorList>
    </citation>
    <scope>NUCLEOTIDE SEQUENCE</scope>
    <source>
        <strain evidence="2">SMH4131-1</strain>
    </source>
</reference>
<feature type="region of interest" description="Disordered" evidence="1">
    <location>
        <begin position="554"/>
        <end position="596"/>
    </location>
</feature>
<reference evidence="2" key="1">
    <citation type="journal article" date="2023" name="Mol. Phylogenet. Evol.">
        <title>Genome-scale phylogeny and comparative genomics of the fungal order Sordariales.</title>
        <authorList>
            <person name="Hensen N."/>
            <person name="Bonometti L."/>
            <person name="Westerberg I."/>
            <person name="Brannstrom I.O."/>
            <person name="Guillou S."/>
            <person name="Cros-Aarteil S."/>
            <person name="Calhoun S."/>
            <person name="Haridas S."/>
            <person name="Kuo A."/>
            <person name="Mondo S."/>
            <person name="Pangilinan J."/>
            <person name="Riley R."/>
            <person name="LaButti K."/>
            <person name="Andreopoulos B."/>
            <person name="Lipzen A."/>
            <person name="Chen C."/>
            <person name="Yan M."/>
            <person name="Daum C."/>
            <person name="Ng V."/>
            <person name="Clum A."/>
            <person name="Steindorff A."/>
            <person name="Ohm R.A."/>
            <person name="Martin F."/>
            <person name="Silar P."/>
            <person name="Natvig D.O."/>
            <person name="Lalanne C."/>
            <person name="Gautier V."/>
            <person name="Ament-Velasquez S.L."/>
            <person name="Kruys A."/>
            <person name="Hutchinson M.I."/>
            <person name="Powell A.J."/>
            <person name="Barry K."/>
            <person name="Miller A.N."/>
            <person name="Grigoriev I.V."/>
            <person name="Debuchy R."/>
            <person name="Gladieux P."/>
            <person name="Hiltunen Thoren M."/>
            <person name="Johannesson H."/>
        </authorList>
    </citation>
    <scope>NUCLEOTIDE SEQUENCE</scope>
    <source>
        <strain evidence="2">SMH4131-1</strain>
    </source>
</reference>
<organism evidence="2 3">
    <name type="scientific">Cercophora scortea</name>
    <dbReference type="NCBI Taxonomy" id="314031"/>
    <lineage>
        <taxon>Eukaryota</taxon>
        <taxon>Fungi</taxon>
        <taxon>Dikarya</taxon>
        <taxon>Ascomycota</taxon>
        <taxon>Pezizomycotina</taxon>
        <taxon>Sordariomycetes</taxon>
        <taxon>Sordariomycetidae</taxon>
        <taxon>Sordariales</taxon>
        <taxon>Lasiosphaeriaceae</taxon>
        <taxon>Cercophora</taxon>
    </lineage>
</organism>
<dbReference type="PANTHER" id="PTHR12840:SF1">
    <property type="entry name" value="NADH DEHYDROGENASE [UBIQUINONE] 1 BETA SUBCOMPLEX SUBUNIT 8, MITOCHONDRIAL"/>
    <property type="match status" value="1"/>
</dbReference>
<sequence length="842" mass="92285">MLSRRIVAKASPLRLAAAQRLPIVQHRTFIPDSHTGKGIVDQKYPDSDFPNLTDAEDPDMNGGYINPPRIKRQFRDPHADWWDKQERRNYGEPVHEDHDLMGMFTPYEYTWVSPAKGALQIGAFIAVFLSVCYGVSKVYPDKPSYPREFEGGLLRELGGAGAVRAGDPDPMHPGAAHASQAAHSLFRDLYLGPIEVLTSTRAHQPLLHTPDASWRIPRLRSRHPHGGIFLAYDPPSTPACEDPRMRFDDWDVILFPTGRDSKVPFKEFKVACHVVPDVELAHSHGSIGMPVMACFVPSLPAGTPFQISIHCWKNPEISQFTRTYSKHADLVKFEARIMIDGRLVASTAFDRRVNGPHLIASTFEFTKTGELERLKFPHFRRELLYQNHWNPGDDIGRIKIIISEGFPRDSLSVPIERVKNVVAFSFQHAPLDILESNGIAWPNPSMWRRPSLNPAMPVPTFHPEDGVDSHTHSPRRKSMFLRSSKSQGFPATAMTGGVFPSHAPSNFLGNQALQMPCFPRGINTSSSFSFNDPFAAAAAADPAYVDWVNSMNGTQSSAELSGKTTWPSSADLGEKATWPSSIRHSRHSNTDTSMPDYVSVHSDPMQISGGSLEDDPMSLKVPTNTPTAGEDLQGTQYPALTHQSTLPSDLSASLTHSLLNQPFPLPIQPHNIALPSSEIKSRKENRHLTVAVSNPSSAHSTPHTEHVETRKFSQPVFGLGAMASGNPMPSSGSESTNMDSPTLRGVFSAGGTRNTPVSDFGVGITNTNANLNPLMESASSTLNMGLGCNSGGIKRTRNFTPASAKAIDEEDEPRRASPHVRVAGYGGEMANEGFVGDECNQG</sequence>
<proteinExistence type="predicted"/>
<dbReference type="AlphaFoldDB" id="A0AAE0M640"/>
<accession>A0AAE0M640</accession>
<protein>
    <submittedName>
        <fullName evidence="2">NADH dehydrogenase-like protein</fullName>
    </submittedName>
</protein>
<dbReference type="PANTHER" id="PTHR12840">
    <property type="entry name" value="NADH-UBIQUINONE OXIDOREDUCTASE ASHI SUBUNIT"/>
    <property type="match status" value="1"/>
</dbReference>
<dbReference type="Proteomes" id="UP001286456">
    <property type="component" value="Unassembled WGS sequence"/>
</dbReference>
<keyword evidence="3" id="KW-1185">Reference proteome</keyword>
<gene>
    <name evidence="2" type="ORF">B0T19DRAFT_404486</name>
</gene>
<dbReference type="InterPro" id="IPR008699">
    <property type="entry name" value="NDUFB8"/>
</dbReference>
<feature type="region of interest" description="Disordered" evidence="1">
    <location>
        <begin position="35"/>
        <end position="61"/>
    </location>
</feature>